<feature type="transmembrane region" description="Helical" evidence="5">
    <location>
        <begin position="61"/>
        <end position="79"/>
    </location>
</feature>
<dbReference type="InterPro" id="IPR049453">
    <property type="entry name" value="Memb_transporter_dom"/>
</dbReference>
<feature type="transmembrane region" description="Helical" evidence="5">
    <location>
        <begin position="86"/>
        <end position="104"/>
    </location>
</feature>
<keyword evidence="4 5" id="KW-0472">Membrane</keyword>
<keyword evidence="2 5" id="KW-0812">Transmembrane</keyword>
<evidence type="ECO:0000256" key="5">
    <source>
        <dbReference type="SAM" id="Phobius"/>
    </source>
</evidence>
<feature type="domain" description="Integral membrane bound transporter" evidence="6">
    <location>
        <begin position="50"/>
        <end position="173"/>
    </location>
</feature>
<comment type="subcellular location">
    <subcellularLocation>
        <location evidence="1">Membrane</location>
        <topology evidence="1">Multi-pass membrane protein</topology>
    </subcellularLocation>
</comment>
<evidence type="ECO:0000256" key="4">
    <source>
        <dbReference type="ARBA" id="ARBA00023136"/>
    </source>
</evidence>
<evidence type="ECO:0000256" key="2">
    <source>
        <dbReference type="ARBA" id="ARBA00022692"/>
    </source>
</evidence>
<sequence length="384" mass="41357">MIPGLRARSGSATSRLRERHNRLPEVIQSRTRRLFGSWLPIVQCALAASIAWFIAHNVIGHITPFFAPIAGVISLGLSLDHRLRRSLELVGGVTLGIGVGDLLVRTIGTGAWQIGLVVALAMSAAVVLDRGPLVPMQAASSAVLVATMLPPGGSGGWFRMIDALIGGVVGVTVAAIIPNRPVARPRKDAAKILDTMRRVVIAVADGLDQRDRGRLESALSTARGTQPDLDKLRSDLAGGVEISRISPMFWSERTRMERMSAIAAPLDNAVRNVRVMARRAINSQQIGEPVSSELITEIRRLGEAFRILRDMVLAEPGEHPDPADAARVLRTAARHVREEHVPDGGLSEVVIYAQLRSTIVDLLQVAGLEHTSALAVFRDGRPGR</sequence>
<proteinExistence type="predicted"/>
<reference evidence="8" key="1">
    <citation type="journal article" date="2019" name="Int. J. Syst. Evol. Microbiol.">
        <title>The Global Catalogue of Microorganisms (GCM) 10K type strain sequencing project: providing services to taxonomists for standard genome sequencing and annotation.</title>
        <authorList>
            <consortium name="The Broad Institute Genomics Platform"/>
            <consortium name="The Broad Institute Genome Sequencing Center for Infectious Disease"/>
            <person name="Wu L."/>
            <person name="Ma J."/>
        </authorList>
    </citation>
    <scope>NUCLEOTIDE SEQUENCE [LARGE SCALE GENOMIC DNA]</scope>
    <source>
        <strain evidence="8">JCM 17688</strain>
    </source>
</reference>
<protein>
    <submittedName>
        <fullName evidence="7">Aromatic acid exporter family protein</fullName>
    </submittedName>
</protein>
<comment type="caution">
    <text evidence="7">The sequence shown here is derived from an EMBL/GenBank/DDBJ whole genome shotgun (WGS) entry which is preliminary data.</text>
</comment>
<keyword evidence="8" id="KW-1185">Reference proteome</keyword>
<evidence type="ECO:0000256" key="3">
    <source>
        <dbReference type="ARBA" id="ARBA00022989"/>
    </source>
</evidence>
<feature type="transmembrane region" description="Helical" evidence="5">
    <location>
        <begin position="34"/>
        <end position="55"/>
    </location>
</feature>
<name>A0ABP8K1E9_9ACTN</name>
<accession>A0ABP8K1E9</accession>
<evidence type="ECO:0000256" key="1">
    <source>
        <dbReference type="ARBA" id="ARBA00004141"/>
    </source>
</evidence>
<evidence type="ECO:0000259" key="6">
    <source>
        <dbReference type="Pfam" id="PF13515"/>
    </source>
</evidence>
<gene>
    <name evidence="7" type="ORF">GCM10023147_36490</name>
</gene>
<feature type="transmembrane region" description="Helical" evidence="5">
    <location>
        <begin position="110"/>
        <end position="128"/>
    </location>
</feature>
<organism evidence="7 8">
    <name type="scientific">Tsukamurella soli</name>
    <dbReference type="NCBI Taxonomy" id="644556"/>
    <lineage>
        <taxon>Bacteria</taxon>
        <taxon>Bacillati</taxon>
        <taxon>Actinomycetota</taxon>
        <taxon>Actinomycetes</taxon>
        <taxon>Mycobacteriales</taxon>
        <taxon>Tsukamurellaceae</taxon>
        <taxon>Tsukamurella</taxon>
    </lineage>
</organism>
<feature type="transmembrane region" description="Helical" evidence="5">
    <location>
        <begin position="157"/>
        <end position="177"/>
    </location>
</feature>
<evidence type="ECO:0000313" key="7">
    <source>
        <dbReference type="EMBL" id="GAA4399301.1"/>
    </source>
</evidence>
<dbReference type="Pfam" id="PF13515">
    <property type="entry name" value="FUSC_2"/>
    <property type="match status" value="1"/>
</dbReference>
<evidence type="ECO:0000313" key="8">
    <source>
        <dbReference type="Proteomes" id="UP001500635"/>
    </source>
</evidence>
<keyword evidence="3 5" id="KW-1133">Transmembrane helix</keyword>
<dbReference type="RefSeq" id="WP_344998647.1">
    <property type="nucleotide sequence ID" value="NZ_BAABFR010000068.1"/>
</dbReference>
<dbReference type="Proteomes" id="UP001500635">
    <property type="component" value="Unassembled WGS sequence"/>
</dbReference>
<dbReference type="EMBL" id="BAABFR010000068">
    <property type="protein sequence ID" value="GAA4399301.1"/>
    <property type="molecule type" value="Genomic_DNA"/>
</dbReference>